<name>A0ABY4VA05_9GAMM</name>
<evidence type="ECO:0000259" key="1">
    <source>
        <dbReference type="Pfam" id="PF06094"/>
    </source>
</evidence>
<dbReference type="Proteomes" id="UP001055658">
    <property type="component" value="Chromosome"/>
</dbReference>
<accession>A0ABY4VA05</accession>
<dbReference type="InterPro" id="IPR036568">
    <property type="entry name" value="GGCT-like_sf"/>
</dbReference>
<keyword evidence="3" id="KW-1185">Reference proteome</keyword>
<reference evidence="2" key="1">
    <citation type="submission" date="2022-02" db="EMBL/GenBank/DDBJ databases">
        <title>Coral-associated bacteria.</title>
        <authorList>
            <person name="Tang K."/>
            <person name="Wang X."/>
        </authorList>
    </citation>
    <scope>NUCLEOTIDE SEQUENCE</scope>
    <source>
        <strain evidence="2">SCSIO 43006</strain>
    </source>
</reference>
<proteinExistence type="predicted"/>
<gene>
    <name evidence="2" type="ORF">MJO52_18735</name>
</gene>
<evidence type="ECO:0000313" key="3">
    <source>
        <dbReference type="Proteomes" id="UP001055658"/>
    </source>
</evidence>
<dbReference type="Pfam" id="PF06094">
    <property type="entry name" value="GGACT"/>
    <property type="match status" value="1"/>
</dbReference>
<protein>
    <submittedName>
        <fullName evidence="2">Gamma-glutamylcyclotransferase</fullName>
    </submittedName>
</protein>
<sequence>MERLFSYGTLQQENVQLETFGRKLQGSEDTLIGYQLSEIRIIDPQVVQTSGKEFHPILKYTGRSSDTVEGMVFEISAEELAQSDAYEVDAYQRVAAKLKSGIEAWIYAEAN</sequence>
<feature type="domain" description="Gamma-glutamylcyclotransferase AIG2-like" evidence="1">
    <location>
        <begin position="4"/>
        <end position="108"/>
    </location>
</feature>
<dbReference type="RefSeq" id="WP_252083477.1">
    <property type="nucleotide sequence ID" value="NZ_CP092418.1"/>
</dbReference>
<dbReference type="SUPFAM" id="SSF110857">
    <property type="entry name" value="Gamma-glutamyl cyclotransferase-like"/>
    <property type="match status" value="1"/>
</dbReference>
<dbReference type="InterPro" id="IPR013024">
    <property type="entry name" value="GGCT-like"/>
</dbReference>
<dbReference type="Gene3D" id="3.10.490.10">
    <property type="entry name" value="Gamma-glutamyl cyclotransferase-like"/>
    <property type="match status" value="1"/>
</dbReference>
<dbReference type="CDD" id="cd06661">
    <property type="entry name" value="GGCT_like"/>
    <property type="match status" value="1"/>
</dbReference>
<dbReference type="InterPro" id="IPR009288">
    <property type="entry name" value="AIG2-like_dom"/>
</dbReference>
<organism evidence="2 3">
    <name type="scientific">Microbulbifer variabilis</name>
    <dbReference type="NCBI Taxonomy" id="266805"/>
    <lineage>
        <taxon>Bacteria</taxon>
        <taxon>Pseudomonadati</taxon>
        <taxon>Pseudomonadota</taxon>
        <taxon>Gammaproteobacteria</taxon>
        <taxon>Cellvibrionales</taxon>
        <taxon>Microbulbiferaceae</taxon>
        <taxon>Microbulbifer</taxon>
    </lineage>
</organism>
<evidence type="ECO:0000313" key="2">
    <source>
        <dbReference type="EMBL" id="USD21074.1"/>
    </source>
</evidence>
<dbReference type="EMBL" id="CP092418">
    <property type="protein sequence ID" value="USD21074.1"/>
    <property type="molecule type" value="Genomic_DNA"/>
</dbReference>